<evidence type="ECO:0000259" key="2">
    <source>
        <dbReference type="Pfam" id="PF12705"/>
    </source>
</evidence>
<keyword evidence="3" id="KW-0378">Hydrolase</keyword>
<protein>
    <submittedName>
        <fullName evidence="3">ATP-dependent helicase/nuclease subunit B</fullName>
    </submittedName>
</protein>
<dbReference type="Pfam" id="PF12705">
    <property type="entry name" value="PDDEXK_1"/>
    <property type="match status" value="1"/>
</dbReference>
<keyword evidence="3" id="KW-0547">Nucleotide-binding</keyword>
<keyword evidence="4" id="KW-1185">Reference proteome</keyword>
<sequence length="992" mass="105799">MTLRDTAPTLHTLPPGPDFLDRAAVFVLDAFAAAGCDPGQGWVIAPNLHLAGELRRAIARAAGRPILLPRCDTLVRLAAAQPLPPGCPDPLPDSARLLLLRQALAGRPWFHDRALWHVAAELLNLFDELTAHAVRLPGSAEDFVARLEAAYRLTASQPLAMEARLVHELWRVLSDDPRPDSAAAHALRLGALAESANRPLVVVCERPWEGAEAEFLAAYARHAPLTVIHPAERAAVAAPLPRVLAAAWPAARNGDGAGERSVPPLAERARAVAAELAAASGVVTAASQAEPEVDTAATPSPAAASRPSDAPLSDRLALIPARGREAEARAATAQVLAWLGEGRTRLALIAQDRLTARRVRALLERYGVRVADETGWKLSTARAATLTDSLLEVALGQAGRHRSEAGGGQGGAYHRDVLDLAKSPFALADWPAGRREAAATALEKAVARANVRTGLDRFRRALAQEAERLGREGAAPAPSAEEQALAAAQDLLARIEEAINRLGRRAAPLPEWIGRLTWALEGLAALEPLSGDAAGEALLTLLATRAEELAGETLPFTLADFRQWLDRECEAETFRDRTIVSPVVMTHLAAALLRPFDGALILGGDAEQLAPPRPESAYFNQTVRRELGLPAPDGAARLEADLSLLIATVPRVTVTWQEERDGEARLLAPPLDRLSLLHRLAWGDDLKRSPLGLPEAPPPATLADLPLVPLPAPLAQAAPVLTPGDLPEALTVSALADLVACPYRFFARRVLRLGEADEVAEGLDKAGYGELIHGVLERFHGAHPVIAALAPEAALAELQAAVDEAFRPVVGDHYLSIAWRLRWEARLTAYLDWQRQREAAGWRWQAGEQAFARALPLADGGVVTLKGRIDRIDVHPDEGTALFDYKLKRIDALKKALPEDVQLPAYGWMAAEGLAAQGLAEVGQAAYVALDDASVGQVSVEGDPAAAGLAQAERLARAYADMRAGTPLPAHGSLNACAWCEAAGLCRTPHRE</sequence>
<dbReference type="RefSeq" id="WP_246154342.1">
    <property type="nucleotide sequence ID" value="NZ_CP022579.1"/>
</dbReference>
<accession>A0A5C1E6G8</accession>
<dbReference type="EMBL" id="CP022579">
    <property type="protein sequence ID" value="QEL64490.1"/>
    <property type="molecule type" value="Genomic_DNA"/>
</dbReference>
<name>A0A5C1E6G8_9RHOO</name>
<dbReference type="AlphaFoldDB" id="A0A5C1E6G8"/>
<keyword evidence="3" id="KW-0347">Helicase</keyword>
<dbReference type="InterPro" id="IPR027417">
    <property type="entry name" value="P-loop_NTPase"/>
</dbReference>
<gene>
    <name evidence="3" type="primary">addB</name>
    <name evidence="3" type="ORF">OTERR_10140</name>
</gene>
<dbReference type="InterPro" id="IPR011604">
    <property type="entry name" value="PDDEXK-like_dom_sf"/>
</dbReference>
<feature type="domain" description="PD-(D/E)XK endonuclease-like" evidence="2">
    <location>
        <begin position="730"/>
        <end position="987"/>
    </location>
</feature>
<feature type="region of interest" description="Disordered" evidence="1">
    <location>
        <begin position="287"/>
        <end position="311"/>
    </location>
</feature>
<dbReference type="Proteomes" id="UP000323671">
    <property type="component" value="Chromosome"/>
</dbReference>
<dbReference type="SUPFAM" id="SSF52540">
    <property type="entry name" value="P-loop containing nucleoside triphosphate hydrolases"/>
    <property type="match status" value="1"/>
</dbReference>
<dbReference type="InterPro" id="IPR038726">
    <property type="entry name" value="PDDEXK_AddAB-type"/>
</dbReference>
<organism evidence="3 4">
    <name type="scientific">Oryzomicrobium terrae</name>
    <dbReference type="NCBI Taxonomy" id="1735038"/>
    <lineage>
        <taxon>Bacteria</taxon>
        <taxon>Pseudomonadati</taxon>
        <taxon>Pseudomonadota</taxon>
        <taxon>Betaproteobacteria</taxon>
        <taxon>Rhodocyclales</taxon>
        <taxon>Rhodocyclaceae</taxon>
        <taxon>Oryzomicrobium</taxon>
    </lineage>
</organism>
<dbReference type="GO" id="GO:0004386">
    <property type="term" value="F:helicase activity"/>
    <property type="evidence" value="ECO:0007669"/>
    <property type="project" value="UniProtKB-KW"/>
</dbReference>
<proteinExistence type="predicted"/>
<dbReference type="KEGG" id="otr:OTERR_10140"/>
<keyword evidence="3" id="KW-0067">ATP-binding</keyword>
<reference evidence="3 4" key="1">
    <citation type="submission" date="2017-07" db="EMBL/GenBank/DDBJ databases">
        <title>Complete genome sequence of Oryzomicrobium terrae TPP412.</title>
        <authorList>
            <person name="Chiu L.-W."/>
            <person name="Lo K.-J."/>
            <person name="Tsai Y.-M."/>
            <person name="Lin S.-S."/>
            <person name="Kuo C.-H."/>
            <person name="Liu C.-T."/>
        </authorList>
    </citation>
    <scope>NUCLEOTIDE SEQUENCE [LARGE SCALE GENOMIC DNA]</scope>
    <source>
        <strain evidence="3 4">TPP412</strain>
    </source>
</reference>
<evidence type="ECO:0000313" key="3">
    <source>
        <dbReference type="EMBL" id="QEL64490.1"/>
    </source>
</evidence>
<evidence type="ECO:0000313" key="4">
    <source>
        <dbReference type="Proteomes" id="UP000323671"/>
    </source>
</evidence>
<dbReference type="Gene3D" id="3.90.320.10">
    <property type="match status" value="1"/>
</dbReference>
<evidence type="ECO:0000256" key="1">
    <source>
        <dbReference type="SAM" id="MobiDB-lite"/>
    </source>
</evidence>